<dbReference type="Proteomes" id="UP000546464">
    <property type="component" value="Unassembled WGS sequence"/>
</dbReference>
<evidence type="ECO:0000256" key="2">
    <source>
        <dbReference type="SAM" id="SignalP"/>
    </source>
</evidence>
<dbReference type="PANTHER" id="PTHR35882:SF2">
    <property type="entry name" value="PELA"/>
    <property type="match status" value="1"/>
</dbReference>
<evidence type="ECO:0000256" key="1">
    <source>
        <dbReference type="SAM" id="MobiDB-lite"/>
    </source>
</evidence>
<dbReference type="InterPro" id="IPR017853">
    <property type="entry name" value="GH"/>
</dbReference>
<keyword evidence="5" id="KW-1185">Reference proteome</keyword>
<feature type="chain" id="PRO_5032459311" evidence="2">
    <location>
        <begin position="21"/>
        <end position="467"/>
    </location>
</feature>
<feature type="region of interest" description="Disordered" evidence="1">
    <location>
        <begin position="90"/>
        <end position="114"/>
    </location>
</feature>
<dbReference type="Gene3D" id="3.20.20.70">
    <property type="entry name" value="Aldolase class I"/>
    <property type="match status" value="1"/>
</dbReference>
<feature type="compositionally biased region" description="Basic and acidic residues" evidence="1">
    <location>
        <begin position="104"/>
        <end position="114"/>
    </location>
</feature>
<sequence length="467" mass="52151">MILLSRYFAGAVLAATISHACGADVSGARDAFRKIDSYACYYGEGKLDELRTRDAVVIETRNQSLENIHRLQEGGTLVIGYISIGEDDDLRVGDGKGPGGKDSSYFDRDGDGQPDRNGIWDSYYADSRQPAWREHFMKNIARMKAVHHVDGFFLDTVDTSELYPESEEAMVSLIRELRSAYPDSLIVLNRGFHTVEALAPVIDGVMFESFTASYDWPSSSYLLLTPSSWDYGLEVWQEALKPAMDNYGVVVLALDYAPSADSELVKTAMDRAATFGFIPEVSTIYLDDIYEIDYQPQKNPDYLTVQCTPERLAYELTEAANGFPAGTRVMPSSSYPDYEVKAVVDGVADKDTLGWRHRAWASQETDEDHWLEFILPQPIRADGLAIDWAWDNGTAYAARNFRIEVKPQESEDWVLVSEYSENEQARNAVRFAPVKVAAVRVVQEEGGGSTGRPDLMWVEKVALSAVN</sequence>
<feature type="domain" description="F5/8 type C" evidence="3">
    <location>
        <begin position="307"/>
        <end position="413"/>
    </location>
</feature>
<dbReference type="EMBL" id="JACHVB010000012">
    <property type="protein sequence ID" value="MBC2593170.1"/>
    <property type="molecule type" value="Genomic_DNA"/>
</dbReference>
<dbReference type="Gene3D" id="2.60.120.260">
    <property type="entry name" value="Galactose-binding domain-like"/>
    <property type="match status" value="1"/>
</dbReference>
<evidence type="ECO:0000313" key="5">
    <source>
        <dbReference type="Proteomes" id="UP000546464"/>
    </source>
</evidence>
<evidence type="ECO:0000313" key="4">
    <source>
        <dbReference type="EMBL" id="MBC2593170.1"/>
    </source>
</evidence>
<dbReference type="Pfam" id="PF00754">
    <property type="entry name" value="F5_F8_type_C"/>
    <property type="match status" value="1"/>
</dbReference>
<dbReference type="SUPFAM" id="SSF49785">
    <property type="entry name" value="Galactose-binding domain-like"/>
    <property type="match status" value="1"/>
</dbReference>
<dbReference type="InterPro" id="IPR000421">
    <property type="entry name" value="FA58C"/>
</dbReference>
<dbReference type="AlphaFoldDB" id="A0A842HA42"/>
<keyword evidence="2" id="KW-0732">Signal</keyword>
<dbReference type="InterPro" id="IPR013785">
    <property type="entry name" value="Aldolase_TIM"/>
</dbReference>
<dbReference type="InterPro" id="IPR004352">
    <property type="entry name" value="GH114_TIM-barrel"/>
</dbReference>
<protein>
    <submittedName>
        <fullName evidence="4">Endo alpha-1,4 polygalactosaminidase</fullName>
    </submittedName>
</protein>
<dbReference type="PANTHER" id="PTHR35882">
    <property type="entry name" value="PELA"/>
    <property type="match status" value="1"/>
</dbReference>
<organism evidence="4 5">
    <name type="scientific">Ruficoccus amylovorans</name>
    <dbReference type="NCBI Taxonomy" id="1804625"/>
    <lineage>
        <taxon>Bacteria</taxon>
        <taxon>Pseudomonadati</taxon>
        <taxon>Verrucomicrobiota</taxon>
        <taxon>Opitutia</taxon>
        <taxon>Puniceicoccales</taxon>
        <taxon>Cerasicoccaceae</taxon>
        <taxon>Ruficoccus</taxon>
    </lineage>
</organism>
<evidence type="ECO:0000259" key="3">
    <source>
        <dbReference type="PROSITE" id="PS50022"/>
    </source>
</evidence>
<reference evidence="4 5" key="1">
    <citation type="submission" date="2020-07" db="EMBL/GenBank/DDBJ databases">
        <authorList>
            <person name="Feng X."/>
        </authorList>
    </citation>
    <scope>NUCLEOTIDE SEQUENCE [LARGE SCALE GENOMIC DNA]</scope>
    <source>
        <strain evidence="4 5">JCM31066</strain>
    </source>
</reference>
<dbReference type="SUPFAM" id="SSF51445">
    <property type="entry name" value="(Trans)glycosidases"/>
    <property type="match status" value="1"/>
</dbReference>
<name>A0A842HA42_9BACT</name>
<proteinExistence type="predicted"/>
<gene>
    <name evidence="4" type="ORF">H5P28_02745</name>
</gene>
<accession>A0A842HA42</accession>
<feature type="signal peptide" evidence="2">
    <location>
        <begin position="1"/>
        <end position="20"/>
    </location>
</feature>
<comment type="caution">
    <text evidence="4">The sequence shown here is derived from an EMBL/GenBank/DDBJ whole genome shotgun (WGS) entry which is preliminary data.</text>
</comment>
<dbReference type="PROSITE" id="PS50022">
    <property type="entry name" value="FA58C_3"/>
    <property type="match status" value="1"/>
</dbReference>
<dbReference type="InterPro" id="IPR008979">
    <property type="entry name" value="Galactose-bd-like_sf"/>
</dbReference>
<dbReference type="RefSeq" id="WP_185674162.1">
    <property type="nucleotide sequence ID" value="NZ_JACHVB010000012.1"/>
</dbReference>
<dbReference type="Pfam" id="PF03537">
    <property type="entry name" value="Glyco_hydro_114"/>
    <property type="match status" value="1"/>
</dbReference>